<comment type="caution">
    <text evidence="8">The sequence shown here is derived from an EMBL/GenBank/DDBJ whole genome shotgun (WGS) entry which is preliminary data.</text>
</comment>
<dbReference type="InterPro" id="IPR001969">
    <property type="entry name" value="Aspartic_peptidase_AS"/>
</dbReference>
<proteinExistence type="predicted"/>
<feature type="non-terminal residue" evidence="8">
    <location>
        <position position="1"/>
    </location>
</feature>
<evidence type="ECO:0000313" key="9">
    <source>
        <dbReference type="Proteomes" id="UP001152795"/>
    </source>
</evidence>
<dbReference type="GO" id="GO:0003964">
    <property type="term" value="F:RNA-directed DNA polymerase activity"/>
    <property type="evidence" value="ECO:0007669"/>
    <property type="project" value="UniProtKB-KW"/>
</dbReference>
<dbReference type="InterPro" id="IPR041373">
    <property type="entry name" value="RT_RNaseH"/>
</dbReference>
<dbReference type="PANTHER" id="PTHR37984">
    <property type="entry name" value="PROTEIN CBG26694"/>
    <property type="match status" value="1"/>
</dbReference>
<feature type="non-terminal residue" evidence="8">
    <location>
        <position position="390"/>
    </location>
</feature>
<evidence type="ECO:0000256" key="4">
    <source>
        <dbReference type="ARBA" id="ARBA00022759"/>
    </source>
</evidence>
<accession>A0A7D9JQQ9</accession>
<protein>
    <submittedName>
        <fullName evidence="8">Pol poly</fullName>
    </submittedName>
</protein>
<evidence type="ECO:0000313" key="8">
    <source>
        <dbReference type="EMBL" id="CAB4034151.1"/>
    </source>
</evidence>
<name>A0A7D9JQQ9_PARCT</name>
<dbReference type="GO" id="GO:0006508">
    <property type="term" value="P:proteolysis"/>
    <property type="evidence" value="ECO:0007669"/>
    <property type="project" value="InterPro"/>
</dbReference>
<dbReference type="Pfam" id="PF17917">
    <property type="entry name" value="RT_RNaseH"/>
    <property type="match status" value="1"/>
</dbReference>
<reference evidence="8" key="1">
    <citation type="submission" date="2020-04" db="EMBL/GenBank/DDBJ databases">
        <authorList>
            <person name="Alioto T."/>
            <person name="Alioto T."/>
            <person name="Gomez Garrido J."/>
        </authorList>
    </citation>
    <scope>NUCLEOTIDE SEQUENCE</scope>
    <source>
        <strain evidence="8">A484AB</strain>
    </source>
</reference>
<feature type="domain" description="Reverse transcriptase RNase H-like" evidence="7">
    <location>
        <begin position="294"/>
        <end position="387"/>
    </location>
</feature>
<dbReference type="OrthoDB" id="10063139at2759"/>
<keyword evidence="5" id="KW-0378">Hydrolase</keyword>
<dbReference type="EMBL" id="CACRXK020019866">
    <property type="protein sequence ID" value="CAB4034151.1"/>
    <property type="molecule type" value="Genomic_DNA"/>
</dbReference>
<dbReference type="InterPro" id="IPR021109">
    <property type="entry name" value="Peptidase_aspartic_dom_sf"/>
</dbReference>
<dbReference type="InterPro" id="IPR050951">
    <property type="entry name" value="Retrovirus_Pol_polyprotein"/>
</dbReference>
<evidence type="ECO:0000256" key="2">
    <source>
        <dbReference type="ARBA" id="ARBA00022695"/>
    </source>
</evidence>
<dbReference type="SUPFAM" id="SSF50630">
    <property type="entry name" value="Acid proteases"/>
    <property type="match status" value="1"/>
</dbReference>
<keyword evidence="9" id="KW-1185">Reference proteome</keyword>
<dbReference type="GO" id="GO:0004519">
    <property type="term" value="F:endonuclease activity"/>
    <property type="evidence" value="ECO:0007669"/>
    <property type="project" value="UniProtKB-KW"/>
</dbReference>
<dbReference type="GO" id="GO:0004190">
    <property type="term" value="F:aspartic-type endopeptidase activity"/>
    <property type="evidence" value="ECO:0007669"/>
    <property type="project" value="InterPro"/>
</dbReference>
<evidence type="ECO:0000256" key="3">
    <source>
        <dbReference type="ARBA" id="ARBA00022722"/>
    </source>
</evidence>
<evidence type="ECO:0000256" key="1">
    <source>
        <dbReference type="ARBA" id="ARBA00022679"/>
    </source>
</evidence>
<evidence type="ECO:0000256" key="5">
    <source>
        <dbReference type="ARBA" id="ARBA00022801"/>
    </source>
</evidence>
<dbReference type="SUPFAM" id="SSF56672">
    <property type="entry name" value="DNA/RNA polymerases"/>
    <property type="match status" value="1"/>
</dbReference>
<dbReference type="Gene3D" id="2.40.70.10">
    <property type="entry name" value="Acid Proteases"/>
    <property type="match status" value="1"/>
</dbReference>
<dbReference type="PANTHER" id="PTHR37984:SF11">
    <property type="entry name" value="INTEGRASE CATALYTIC DOMAIN-CONTAINING PROTEIN"/>
    <property type="match status" value="1"/>
</dbReference>
<dbReference type="AlphaFoldDB" id="A0A7D9JQQ9"/>
<gene>
    <name evidence="8" type="ORF">PACLA_8A006219</name>
</gene>
<organism evidence="8 9">
    <name type="scientific">Paramuricea clavata</name>
    <name type="common">Red gorgonian</name>
    <name type="synonym">Violescent sea-whip</name>
    <dbReference type="NCBI Taxonomy" id="317549"/>
    <lineage>
        <taxon>Eukaryota</taxon>
        <taxon>Metazoa</taxon>
        <taxon>Cnidaria</taxon>
        <taxon>Anthozoa</taxon>
        <taxon>Octocorallia</taxon>
        <taxon>Malacalcyonacea</taxon>
        <taxon>Plexauridae</taxon>
        <taxon>Paramuricea</taxon>
    </lineage>
</organism>
<evidence type="ECO:0000256" key="6">
    <source>
        <dbReference type="ARBA" id="ARBA00022918"/>
    </source>
</evidence>
<sequence length="390" mass="44056">SLSCIREKPLRHDLKSVSIFKRLKNMFEAMNITKDSQQKAMLLHYVGEETCDILETLNVPEPTEGSDVFKICVKALAEYFEPQKCIDHHVYVFRQQTPKSVGNDNSEEYTFTTGAQVNQLSKPIFEVQIGNTPIRIMADSGATVNILSEQDFNCLVPKSQISETKTKVYPYMSEKPLNLYGKFEAKISSKLGSSEETFYVAKGSSNSILNWSTSQKLNIIKAVSVINQPDPSLPLNAPKFIRDFPNLTSGMAEIFQKKVSDAVRGIPCVKNISDDIYIGGIDNDDHDRQKGIPVGLGAVLTQENPSTKEVTLLHYASCPRTPTQARYPQIDREALSIFWAIKRFHLFVYGTDFKVITDHMPLVTLFNNPSSKPSARIERWLLDLQQYRFT</sequence>
<evidence type="ECO:0000259" key="7">
    <source>
        <dbReference type="Pfam" id="PF17917"/>
    </source>
</evidence>
<dbReference type="CDD" id="cd09274">
    <property type="entry name" value="RNase_HI_RT_Ty3"/>
    <property type="match status" value="1"/>
</dbReference>
<keyword evidence="4" id="KW-0255">Endonuclease</keyword>
<keyword evidence="1" id="KW-0808">Transferase</keyword>
<keyword evidence="3" id="KW-0540">Nuclease</keyword>
<dbReference type="InterPro" id="IPR043502">
    <property type="entry name" value="DNA/RNA_pol_sf"/>
</dbReference>
<keyword evidence="6" id="KW-0695">RNA-directed DNA polymerase</keyword>
<dbReference type="PROSITE" id="PS00141">
    <property type="entry name" value="ASP_PROTEASE"/>
    <property type="match status" value="1"/>
</dbReference>
<dbReference type="Proteomes" id="UP001152795">
    <property type="component" value="Unassembled WGS sequence"/>
</dbReference>
<keyword evidence="2" id="KW-0548">Nucleotidyltransferase</keyword>